<accession>A0A1E4SE99</accession>
<evidence type="ECO:0000313" key="2">
    <source>
        <dbReference type="Proteomes" id="UP000094285"/>
    </source>
</evidence>
<keyword evidence="2" id="KW-1185">Reference proteome</keyword>
<evidence type="ECO:0000313" key="1">
    <source>
        <dbReference type="EMBL" id="ODV77813.1"/>
    </source>
</evidence>
<dbReference type="Proteomes" id="UP000094285">
    <property type="component" value="Unassembled WGS sequence"/>
</dbReference>
<dbReference type="OrthoDB" id="4041975at2759"/>
<dbReference type="GeneID" id="30985931"/>
<dbReference type="AlphaFoldDB" id="A0A1E4SE99"/>
<sequence length="219" mass="25587">MYLLDILIWTDNHLTTILSSTAYTSNLITTPISKFITEVLILAVVSVISYEVIYWSGIYLNLWEYHAKDIFTEVPIHCAHIYTRVNVVKKDDLVQLREYYALKHSSKFNLSAWNKLDNIGREIFKLKQFIKYHLEFSPEDFEMNDDPEYGSNVEHLRNRIAELVNNSDVLKKYLPSKVDHRSVFIFNNCNDEVSTKENAQYLVKCHIETGNVIDCIIVT</sequence>
<gene>
    <name evidence="1" type="ORF">CANTADRAFT_91270</name>
</gene>
<name>A0A1E4SE99_9ASCO</name>
<dbReference type="RefSeq" id="XP_020062935.1">
    <property type="nucleotide sequence ID" value="XM_020211795.1"/>
</dbReference>
<dbReference type="EMBL" id="KV453914">
    <property type="protein sequence ID" value="ODV77813.1"/>
    <property type="molecule type" value="Genomic_DNA"/>
</dbReference>
<reference evidence="2" key="1">
    <citation type="submission" date="2016-05" db="EMBL/GenBank/DDBJ databases">
        <title>Comparative genomics of biotechnologically important yeasts.</title>
        <authorList>
            <consortium name="DOE Joint Genome Institute"/>
            <person name="Riley R."/>
            <person name="Haridas S."/>
            <person name="Wolfe K.H."/>
            <person name="Lopes M.R."/>
            <person name="Hittinger C.T."/>
            <person name="Goker M."/>
            <person name="Salamov A."/>
            <person name="Wisecaver J."/>
            <person name="Long T.M."/>
            <person name="Aerts A.L."/>
            <person name="Barry K."/>
            <person name="Choi C."/>
            <person name="Clum A."/>
            <person name="Coughlan A.Y."/>
            <person name="Deshpande S."/>
            <person name="Douglass A.P."/>
            <person name="Hanson S.J."/>
            <person name="Klenk H.-P."/>
            <person name="Labutti K."/>
            <person name="Lapidus A."/>
            <person name="Lindquist E."/>
            <person name="Lipzen A."/>
            <person name="Meier-Kolthoff J.P."/>
            <person name="Ohm R.A."/>
            <person name="Otillar R.P."/>
            <person name="Pangilinan J."/>
            <person name="Peng Y."/>
            <person name="Rokas A."/>
            <person name="Rosa C.A."/>
            <person name="Scheuner C."/>
            <person name="Sibirny A.A."/>
            <person name="Slot J.C."/>
            <person name="Stielow J.B."/>
            <person name="Sun H."/>
            <person name="Kurtzman C.P."/>
            <person name="Blackwell M."/>
            <person name="Grigoriev I.V."/>
            <person name="Jeffries T.W."/>
        </authorList>
    </citation>
    <scope>NUCLEOTIDE SEQUENCE [LARGE SCALE GENOMIC DNA]</scope>
    <source>
        <strain evidence="2">NRRL Y-17324</strain>
    </source>
</reference>
<protein>
    <submittedName>
        <fullName evidence="1">Uncharacterized protein</fullName>
    </submittedName>
</protein>
<proteinExistence type="predicted"/>
<organism evidence="1 2">
    <name type="scientific">Suhomyces tanzawaensis NRRL Y-17324</name>
    <dbReference type="NCBI Taxonomy" id="984487"/>
    <lineage>
        <taxon>Eukaryota</taxon>
        <taxon>Fungi</taxon>
        <taxon>Dikarya</taxon>
        <taxon>Ascomycota</taxon>
        <taxon>Saccharomycotina</taxon>
        <taxon>Pichiomycetes</taxon>
        <taxon>Debaryomycetaceae</taxon>
        <taxon>Suhomyces</taxon>
    </lineage>
</organism>